<protein>
    <recommendedName>
        <fullName evidence="2">RING-type domain-containing protein</fullName>
    </recommendedName>
</protein>
<keyword evidence="1" id="KW-0862">Zinc</keyword>
<evidence type="ECO:0000313" key="3">
    <source>
        <dbReference type="EMBL" id="USP73211.1"/>
    </source>
</evidence>
<dbReference type="GO" id="GO:0008270">
    <property type="term" value="F:zinc ion binding"/>
    <property type="evidence" value="ECO:0007669"/>
    <property type="project" value="UniProtKB-KW"/>
</dbReference>
<dbReference type="VEuPathDB" id="FungiDB:yc1106_00485"/>
<name>A0A9Q8YZN6_CURCL</name>
<dbReference type="InterPro" id="IPR039903">
    <property type="entry name" value="Zswim2"/>
</dbReference>
<dbReference type="OrthoDB" id="3693478at2759"/>
<accession>A0A9Q8YZN6</accession>
<dbReference type="PROSITE" id="PS50089">
    <property type="entry name" value="ZF_RING_2"/>
    <property type="match status" value="1"/>
</dbReference>
<dbReference type="SMART" id="SM00184">
    <property type="entry name" value="RING"/>
    <property type="match status" value="1"/>
</dbReference>
<dbReference type="PANTHER" id="PTHR21540:SF0">
    <property type="entry name" value="PHD FAMILY PROTEIN"/>
    <property type="match status" value="1"/>
</dbReference>
<organism evidence="3 4">
    <name type="scientific">Curvularia clavata</name>
    <dbReference type="NCBI Taxonomy" id="95742"/>
    <lineage>
        <taxon>Eukaryota</taxon>
        <taxon>Fungi</taxon>
        <taxon>Dikarya</taxon>
        <taxon>Ascomycota</taxon>
        <taxon>Pezizomycotina</taxon>
        <taxon>Dothideomycetes</taxon>
        <taxon>Pleosporomycetidae</taxon>
        <taxon>Pleosporales</taxon>
        <taxon>Pleosporineae</taxon>
        <taxon>Pleosporaceae</taxon>
        <taxon>Curvularia</taxon>
    </lineage>
</organism>
<dbReference type="Gene3D" id="3.30.40.10">
    <property type="entry name" value="Zinc/RING finger domain, C3HC4 (zinc finger)"/>
    <property type="match status" value="1"/>
</dbReference>
<keyword evidence="4" id="KW-1185">Reference proteome</keyword>
<keyword evidence="1" id="KW-0479">Metal-binding</keyword>
<proteinExistence type="predicted"/>
<dbReference type="Proteomes" id="UP001056012">
    <property type="component" value="Chromosome 1"/>
</dbReference>
<dbReference type="AlphaFoldDB" id="A0A9Q8YZN6"/>
<dbReference type="EMBL" id="CP089274">
    <property type="protein sequence ID" value="USP73211.1"/>
    <property type="molecule type" value="Genomic_DNA"/>
</dbReference>
<dbReference type="PANTHER" id="PTHR21540">
    <property type="entry name" value="RING FINGER AND SWIM DOMAIN-CONTAINING PROTEIN 2"/>
    <property type="match status" value="1"/>
</dbReference>
<evidence type="ECO:0000256" key="1">
    <source>
        <dbReference type="PROSITE-ProRule" id="PRU00175"/>
    </source>
</evidence>
<keyword evidence="1" id="KW-0863">Zinc-finger</keyword>
<feature type="domain" description="RING-type" evidence="2">
    <location>
        <begin position="31"/>
        <end position="78"/>
    </location>
</feature>
<dbReference type="InterPro" id="IPR013083">
    <property type="entry name" value="Znf_RING/FYVE/PHD"/>
</dbReference>
<evidence type="ECO:0000313" key="4">
    <source>
        <dbReference type="Proteomes" id="UP001056012"/>
    </source>
</evidence>
<evidence type="ECO:0000259" key="2">
    <source>
        <dbReference type="PROSITE" id="PS50089"/>
    </source>
</evidence>
<reference evidence="3" key="1">
    <citation type="submission" date="2021-12" db="EMBL/GenBank/DDBJ databases">
        <title>Curvularia clavata genome.</title>
        <authorList>
            <person name="Cao Y."/>
        </authorList>
    </citation>
    <scope>NUCLEOTIDE SEQUENCE</scope>
    <source>
        <strain evidence="3">Yc1106</strain>
    </source>
</reference>
<dbReference type="Pfam" id="PF13639">
    <property type="entry name" value="zf-RING_2"/>
    <property type="match status" value="1"/>
</dbReference>
<gene>
    <name evidence="3" type="ORF">yc1106_00485</name>
</gene>
<dbReference type="SUPFAM" id="SSF57850">
    <property type="entry name" value="RING/U-box"/>
    <property type="match status" value="1"/>
</dbReference>
<dbReference type="InterPro" id="IPR001841">
    <property type="entry name" value="Znf_RING"/>
</dbReference>
<dbReference type="GO" id="GO:0061630">
    <property type="term" value="F:ubiquitin protein ligase activity"/>
    <property type="evidence" value="ECO:0007669"/>
    <property type="project" value="InterPro"/>
</dbReference>
<sequence length="243" mass="28424">MFVVHEDLLCANSLFFRQELQPERKDIAGDCSICLVNLERGLQELTFCKLCGKNFHFDCIENLKRQAAGHPVSCPLCRHEWSDRRLSQCKEFLEINPKDFGKYYEWLYKGCITHTQSLKEQDNEGKTWFSSVLRTLQLGADIQDEKFYDTIMEAAVETAFSKLHIDNECLLATFESIEFGDPLEKILADVTVHLMVWCGNWNDWPSWTFFNSDFLGYMMIRVLKDHPLRLKYAQKAANKEERV</sequence>